<protein>
    <submittedName>
        <fullName evidence="1">Uncharacterized protein</fullName>
    </submittedName>
</protein>
<comment type="caution">
    <text evidence="1">The sequence shown here is derived from an EMBL/GenBank/DDBJ whole genome shotgun (WGS) entry which is preliminary data.</text>
</comment>
<keyword evidence="2" id="KW-1185">Reference proteome</keyword>
<gene>
    <name evidence="1" type="ORF">N3K66_002717</name>
</gene>
<name>A0ACC0VCC8_9HYPO</name>
<sequence>MQIPPPITHLLPLLLLHASPTLSSSSSSSNNGDAILLSKVQSLTLKGHGAQTRHRRVPAIPQLRCVNAQPELRRLAESGVDVMRCLNEGKPSYGGTEDVTWSCAAVLAPEIALAETDVVCEGYAHPDDDEVLRGSCGVEYTVRLTPLGEERYPHLVAGGYSHGYGAPRHDDEDGWDWAAVAFALVFLAVLGTIVYGAYAAWTGNQRQPPRRRTAPRNNNDNNRGGRAPGPGWDPNFGGGWNDDNDDNDPPPPYPGTGGSYSGGRAKRSSAGSRSSSSRGNSNNDNAAWRPGFWSGLGTGGLAGYAAGRRAGAQGREDAAAAGPSRQQARGSGEPAISRPVGSWSRSSGGSDFGSSSTPHTSTGMGGTRRR</sequence>
<dbReference type="EMBL" id="CM047941">
    <property type="protein sequence ID" value="KAI9903365.1"/>
    <property type="molecule type" value="Genomic_DNA"/>
</dbReference>
<proteinExistence type="predicted"/>
<dbReference type="Proteomes" id="UP001163324">
    <property type="component" value="Chromosome 2"/>
</dbReference>
<reference evidence="1" key="1">
    <citation type="submission" date="2022-10" db="EMBL/GenBank/DDBJ databases">
        <title>Complete Genome of Trichothecium roseum strain YXFP-22015, a Plant Pathogen Isolated from Citrus.</title>
        <authorList>
            <person name="Wang Y."/>
            <person name="Zhu L."/>
        </authorList>
    </citation>
    <scope>NUCLEOTIDE SEQUENCE</scope>
    <source>
        <strain evidence="1">YXFP-22015</strain>
    </source>
</reference>
<evidence type="ECO:0000313" key="1">
    <source>
        <dbReference type="EMBL" id="KAI9903365.1"/>
    </source>
</evidence>
<organism evidence="1 2">
    <name type="scientific">Trichothecium roseum</name>
    <dbReference type="NCBI Taxonomy" id="47278"/>
    <lineage>
        <taxon>Eukaryota</taxon>
        <taxon>Fungi</taxon>
        <taxon>Dikarya</taxon>
        <taxon>Ascomycota</taxon>
        <taxon>Pezizomycotina</taxon>
        <taxon>Sordariomycetes</taxon>
        <taxon>Hypocreomycetidae</taxon>
        <taxon>Hypocreales</taxon>
        <taxon>Hypocreales incertae sedis</taxon>
        <taxon>Trichothecium</taxon>
    </lineage>
</organism>
<evidence type="ECO:0000313" key="2">
    <source>
        <dbReference type="Proteomes" id="UP001163324"/>
    </source>
</evidence>
<accession>A0ACC0VCC8</accession>